<accession>A0A3L9MA76</accession>
<name>A0A3L9MA76_9FLAO</name>
<protein>
    <submittedName>
        <fullName evidence="6">MFS transporter</fullName>
    </submittedName>
</protein>
<keyword evidence="3 4" id="KW-0472">Membrane</keyword>
<dbReference type="EMBL" id="RDOJ01000008">
    <property type="protein sequence ID" value="RLZ09888.1"/>
    <property type="molecule type" value="Genomic_DNA"/>
</dbReference>
<dbReference type="InterPro" id="IPR011701">
    <property type="entry name" value="MFS"/>
</dbReference>
<comment type="caution">
    <text evidence="6">The sequence shown here is derived from an EMBL/GenBank/DDBJ whole genome shotgun (WGS) entry which is preliminary data.</text>
</comment>
<feature type="transmembrane region" description="Helical" evidence="4">
    <location>
        <begin position="337"/>
        <end position="356"/>
    </location>
</feature>
<proteinExistence type="predicted"/>
<feature type="transmembrane region" description="Helical" evidence="4">
    <location>
        <begin position="135"/>
        <end position="156"/>
    </location>
</feature>
<feature type="domain" description="Major facilitator superfamily (MFS) profile" evidence="5">
    <location>
        <begin position="9"/>
        <end position="386"/>
    </location>
</feature>
<keyword evidence="2 4" id="KW-1133">Transmembrane helix</keyword>
<evidence type="ECO:0000256" key="2">
    <source>
        <dbReference type="ARBA" id="ARBA00022989"/>
    </source>
</evidence>
<dbReference type="RefSeq" id="WP_121934570.1">
    <property type="nucleotide sequence ID" value="NZ_RDOJ01000008.1"/>
</dbReference>
<evidence type="ECO:0000256" key="1">
    <source>
        <dbReference type="ARBA" id="ARBA00022692"/>
    </source>
</evidence>
<dbReference type="CDD" id="cd17489">
    <property type="entry name" value="MFS_YfcJ_like"/>
    <property type="match status" value="1"/>
</dbReference>
<feature type="transmembrane region" description="Helical" evidence="4">
    <location>
        <begin position="12"/>
        <end position="34"/>
    </location>
</feature>
<dbReference type="PANTHER" id="PTHR23531">
    <property type="entry name" value="QUINOLENE RESISTANCE PROTEIN NORA"/>
    <property type="match status" value="1"/>
</dbReference>
<feature type="transmembrane region" description="Helical" evidence="4">
    <location>
        <begin position="245"/>
        <end position="262"/>
    </location>
</feature>
<feature type="transmembrane region" description="Helical" evidence="4">
    <location>
        <begin position="100"/>
        <end position="123"/>
    </location>
</feature>
<evidence type="ECO:0000313" key="6">
    <source>
        <dbReference type="EMBL" id="RLZ09888.1"/>
    </source>
</evidence>
<dbReference type="InterPro" id="IPR020846">
    <property type="entry name" value="MFS_dom"/>
</dbReference>
<feature type="transmembrane region" description="Helical" evidence="4">
    <location>
        <begin position="297"/>
        <end position="316"/>
    </location>
</feature>
<dbReference type="GO" id="GO:0022857">
    <property type="term" value="F:transmembrane transporter activity"/>
    <property type="evidence" value="ECO:0007669"/>
    <property type="project" value="InterPro"/>
</dbReference>
<sequence>MEEKLWNKNFLNVCLSSFFIFSNFYLLTATMPIYVKNDLHGSATHISLIVSLYILGTVLLRPFTGKWADQYGKRKIALIFLVLFIICNVAYLGTQAIVPLLIVRFINGFGFSAATTSTAALAMDWIPSKRKGEGIGYFGLFMSLAMVVGPALGILLANNYDYSILLIVASLFAVLSIIFSFFTSEKSKENVQKIEKPIITGIDQYIEKKALPICITSFLLAFAYSSIIAYIALYFTEIGQAKYSMYFFICLALVIIITRPKIGKIYDKKGPHALVYPGLFFLALGLIVIALSQSPYILLLSGAIIGLGYGAVFPAFQTICVSSAEPSRAGTASATFFLLYDIGIGLGSFVFGMFSSNFGFKYTYILAAVIAIICLTNYFFNIHKKSKRNKIIIE</sequence>
<keyword evidence="7" id="KW-1185">Reference proteome</keyword>
<feature type="transmembrane region" description="Helical" evidence="4">
    <location>
        <begin position="210"/>
        <end position="233"/>
    </location>
</feature>
<feature type="transmembrane region" description="Helical" evidence="4">
    <location>
        <begin position="162"/>
        <end position="183"/>
    </location>
</feature>
<keyword evidence="1 4" id="KW-0812">Transmembrane</keyword>
<dbReference type="Proteomes" id="UP000275348">
    <property type="component" value="Unassembled WGS sequence"/>
</dbReference>
<evidence type="ECO:0000259" key="5">
    <source>
        <dbReference type="PROSITE" id="PS50850"/>
    </source>
</evidence>
<dbReference type="AlphaFoldDB" id="A0A3L9MA76"/>
<dbReference type="SUPFAM" id="SSF103473">
    <property type="entry name" value="MFS general substrate transporter"/>
    <property type="match status" value="1"/>
</dbReference>
<dbReference type="Pfam" id="PF07690">
    <property type="entry name" value="MFS_1"/>
    <property type="match status" value="1"/>
</dbReference>
<dbReference type="OrthoDB" id="9812221at2"/>
<dbReference type="InterPro" id="IPR036259">
    <property type="entry name" value="MFS_trans_sf"/>
</dbReference>
<dbReference type="Gene3D" id="1.20.1250.20">
    <property type="entry name" value="MFS general substrate transporter like domains"/>
    <property type="match status" value="1"/>
</dbReference>
<feature type="transmembrane region" description="Helical" evidence="4">
    <location>
        <begin position="362"/>
        <end position="380"/>
    </location>
</feature>
<reference evidence="6 7" key="1">
    <citation type="submission" date="2018-10" db="EMBL/GenBank/DDBJ databases">
        <authorList>
            <person name="Chen X."/>
        </authorList>
    </citation>
    <scope>NUCLEOTIDE SEQUENCE [LARGE SCALE GENOMIC DNA]</scope>
    <source>
        <strain evidence="6 7">YIM 102668</strain>
    </source>
</reference>
<evidence type="ECO:0000256" key="3">
    <source>
        <dbReference type="ARBA" id="ARBA00023136"/>
    </source>
</evidence>
<feature type="transmembrane region" description="Helical" evidence="4">
    <location>
        <begin position="46"/>
        <end position="64"/>
    </location>
</feature>
<organism evidence="6 7">
    <name type="scientific">Faecalibacter macacae</name>
    <dbReference type="NCBI Taxonomy" id="1859289"/>
    <lineage>
        <taxon>Bacteria</taxon>
        <taxon>Pseudomonadati</taxon>
        <taxon>Bacteroidota</taxon>
        <taxon>Flavobacteriia</taxon>
        <taxon>Flavobacteriales</taxon>
        <taxon>Weeksellaceae</taxon>
        <taxon>Faecalibacter</taxon>
    </lineage>
</organism>
<evidence type="ECO:0000313" key="7">
    <source>
        <dbReference type="Proteomes" id="UP000275348"/>
    </source>
</evidence>
<dbReference type="PROSITE" id="PS50850">
    <property type="entry name" value="MFS"/>
    <property type="match status" value="1"/>
</dbReference>
<feature type="transmembrane region" description="Helical" evidence="4">
    <location>
        <begin position="76"/>
        <end position="94"/>
    </location>
</feature>
<dbReference type="InterPro" id="IPR052714">
    <property type="entry name" value="MFS_Exporter"/>
</dbReference>
<evidence type="ECO:0000256" key="4">
    <source>
        <dbReference type="SAM" id="Phobius"/>
    </source>
</evidence>
<feature type="transmembrane region" description="Helical" evidence="4">
    <location>
        <begin position="274"/>
        <end position="291"/>
    </location>
</feature>
<dbReference type="PANTHER" id="PTHR23531:SF2">
    <property type="entry name" value="PERMEASE"/>
    <property type="match status" value="1"/>
</dbReference>
<gene>
    <name evidence="6" type="ORF">EAH69_07495</name>
</gene>